<sequence length="68" mass="8279">MKIIHFTLKYNQKPVVGEEHQQRREVKATNKQYEFWQRDSLAFELTRRSTALQKPEYIHNNPLAAHWQ</sequence>
<gene>
    <name evidence="1" type="ORF">FC093_19500</name>
</gene>
<dbReference type="EMBL" id="SZQL01000019">
    <property type="protein sequence ID" value="TKK65721.1"/>
    <property type="molecule type" value="Genomic_DNA"/>
</dbReference>
<proteinExistence type="predicted"/>
<evidence type="ECO:0000313" key="1">
    <source>
        <dbReference type="EMBL" id="TKK65721.1"/>
    </source>
</evidence>
<dbReference type="OrthoDB" id="9788881at2"/>
<dbReference type="AlphaFoldDB" id="A0A4U3KTN4"/>
<dbReference type="Proteomes" id="UP000305848">
    <property type="component" value="Unassembled WGS sequence"/>
</dbReference>
<keyword evidence="2" id="KW-1185">Reference proteome</keyword>
<name>A0A4U3KTN4_9BACT</name>
<reference evidence="1 2" key="1">
    <citation type="submission" date="2019-05" db="EMBL/GenBank/DDBJ databases">
        <title>Panacibacter sp. strain 17mud1-8 Genome sequencing and assembly.</title>
        <authorList>
            <person name="Chhetri G."/>
        </authorList>
    </citation>
    <scope>NUCLEOTIDE SEQUENCE [LARGE SCALE GENOMIC DNA]</scope>
    <source>
        <strain evidence="1 2">17mud1-8</strain>
    </source>
</reference>
<comment type="caution">
    <text evidence="1">The sequence shown here is derived from an EMBL/GenBank/DDBJ whole genome shotgun (WGS) entry which is preliminary data.</text>
</comment>
<protein>
    <submittedName>
        <fullName evidence="1">Uncharacterized protein</fullName>
    </submittedName>
</protein>
<dbReference type="RefSeq" id="WP_137263490.1">
    <property type="nucleotide sequence ID" value="NZ_SZQL01000019.1"/>
</dbReference>
<organism evidence="1 2">
    <name type="scientific">Ilyomonas limi</name>
    <dbReference type="NCBI Taxonomy" id="2575867"/>
    <lineage>
        <taxon>Bacteria</taxon>
        <taxon>Pseudomonadati</taxon>
        <taxon>Bacteroidota</taxon>
        <taxon>Chitinophagia</taxon>
        <taxon>Chitinophagales</taxon>
        <taxon>Chitinophagaceae</taxon>
        <taxon>Ilyomonas</taxon>
    </lineage>
</organism>
<evidence type="ECO:0000313" key="2">
    <source>
        <dbReference type="Proteomes" id="UP000305848"/>
    </source>
</evidence>
<accession>A0A4U3KTN4</accession>